<dbReference type="Gene3D" id="3.40.640.10">
    <property type="entry name" value="Type I PLP-dependent aspartate aminotransferase-like (Major domain)"/>
    <property type="match status" value="1"/>
</dbReference>
<dbReference type="Gene3D" id="3.90.1150.10">
    <property type="entry name" value="Aspartate Aminotransferase, domain 1"/>
    <property type="match status" value="1"/>
</dbReference>
<evidence type="ECO:0000259" key="2">
    <source>
        <dbReference type="Pfam" id="PF00266"/>
    </source>
</evidence>
<dbReference type="InterPro" id="IPR015421">
    <property type="entry name" value="PyrdxlP-dep_Trfase_major"/>
</dbReference>
<keyword evidence="1" id="KW-0663">Pyridoxal phosphate</keyword>
<name>A0A9E7M9J5_9EURY</name>
<reference evidence="3 4" key="1">
    <citation type="submission" date="2021-08" db="EMBL/GenBank/DDBJ databases">
        <title>Thermococcus onnuriiensis IOH2.</title>
        <authorList>
            <person name="Park Y.-J."/>
        </authorList>
    </citation>
    <scope>NUCLEOTIDE SEQUENCE [LARGE SCALE GENOMIC DNA]</scope>
    <source>
        <strain evidence="3 4">IOH2</strain>
    </source>
</reference>
<dbReference type="AlphaFoldDB" id="A0A9E7M9J5"/>
<dbReference type="EMBL" id="CP080572">
    <property type="protein sequence ID" value="USG99849.1"/>
    <property type="molecule type" value="Genomic_DNA"/>
</dbReference>
<evidence type="ECO:0000313" key="3">
    <source>
        <dbReference type="EMBL" id="USG99849.1"/>
    </source>
</evidence>
<gene>
    <name evidence="3" type="ORF">K1720_10255</name>
</gene>
<proteinExistence type="predicted"/>
<organism evidence="3 4">
    <name type="scientific">Thermococcus argininiproducens</name>
    <dbReference type="NCBI Taxonomy" id="2866384"/>
    <lineage>
        <taxon>Archaea</taxon>
        <taxon>Methanobacteriati</taxon>
        <taxon>Methanobacteriota</taxon>
        <taxon>Thermococci</taxon>
        <taxon>Thermococcales</taxon>
        <taxon>Thermococcaceae</taxon>
        <taxon>Thermococcus</taxon>
    </lineage>
</organism>
<dbReference type="SUPFAM" id="SSF53383">
    <property type="entry name" value="PLP-dependent transferases"/>
    <property type="match status" value="1"/>
</dbReference>
<feature type="domain" description="Aminotransferase class V" evidence="2">
    <location>
        <begin position="71"/>
        <end position="402"/>
    </location>
</feature>
<dbReference type="InterPro" id="IPR015422">
    <property type="entry name" value="PyrdxlP-dep_Trfase_small"/>
</dbReference>
<dbReference type="PANTHER" id="PTHR43586">
    <property type="entry name" value="CYSTEINE DESULFURASE"/>
    <property type="match status" value="1"/>
</dbReference>
<sequence>MSVNGINLKEVRNNFPMLKHWVFFNAADQMIPGRYWMDAMRECITLYEAGRIEDDAPYGPATHPFLTTVFFETIRKSAKLIHAKEEEVTNLYRVMTGANLIINDLIKWQKGDNVVFTDMDYPSIPYILLNLRRKGIELRRIKNVNGEILMSDLEKAIDDNTKLVVVNHTMAWSGFTYDVKEVSKLAHEHGAYVLDDAIQAVGAIDVNVHKDDVDFLLTGSYKWQSGPEGAGIFYIREDLIEEFDPDFRNYIWADVPGGIPFGSPEHDNVKHWDYPLVKTANRFEMGLCVTPVLFGWNATLDFLLDIGSEKIEKRVRSLGDYLVDRLYEIGCTLVTPEDKKKRHGLIVYSTGDHQLDQKTYEYFSAPAPHEKPIKVSLRFVGGVGGIRVSTHFFNTKEEIDYLIEVQQRFLKK</sequence>
<protein>
    <submittedName>
        <fullName evidence="3">Aminotransferase class V-fold PLP-dependent enzyme</fullName>
    </submittedName>
</protein>
<dbReference type="KEGG" id="thei:K1720_10255"/>
<dbReference type="InterPro" id="IPR000192">
    <property type="entry name" value="Aminotrans_V_dom"/>
</dbReference>
<dbReference type="GO" id="GO:0008483">
    <property type="term" value="F:transaminase activity"/>
    <property type="evidence" value="ECO:0007669"/>
    <property type="project" value="UniProtKB-KW"/>
</dbReference>
<accession>A0A9E7M9J5</accession>
<keyword evidence="4" id="KW-1185">Reference proteome</keyword>
<evidence type="ECO:0000256" key="1">
    <source>
        <dbReference type="ARBA" id="ARBA00022898"/>
    </source>
</evidence>
<keyword evidence="3" id="KW-0032">Aminotransferase</keyword>
<dbReference type="PANTHER" id="PTHR43586:SF8">
    <property type="entry name" value="CYSTEINE DESULFURASE 1, CHLOROPLASTIC"/>
    <property type="match status" value="1"/>
</dbReference>
<dbReference type="GeneID" id="72778734"/>
<evidence type="ECO:0000313" key="4">
    <source>
        <dbReference type="Proteomes" id="UP001056425"/>
    </source>
</evidence>
<keyword evidence="3" id="KW-0808">Transferase</keyword>
<dbReference type="Proteomes" id="UP001056425">
    <property type="component" value="Chromosome"/>
</dbReference>
<dbReference type="InterPro" id="IPR015424">
    <property type="entry name" value="PyrdxlP-dep_Trfase"/>
</dbReference>
<dbReference type="Pfam" id="PF00266">
    <property type="entry name" value="Aminotran_5"/>
    <property type="match status" value="1"/>
</dbReference>
<dbReference type="RefSeq" id="WP_251949122.1">
    <property type="nucleotide sequence ID" value="NZ_CP080572.1"/>
</dbReference>